<gene>
    <name evidence="2" type="ORF">P879_11636</name>
</gene>
<dbReference type="EMBL" id="JTDF01018322">
    <property type="protein sequence ID" value="KAF8562658.1"/>
    <property type="molecule type" value="Genomic_DNA"/>
</dbReference>
<name>A0A8T0D7F4_9TREM</name>
<keyword evidence="1" id="KW-0472">Membrane</keyword>
<organism evidence="2 3">
    <name type="scientific">Paragonimus westermani</name>
    <dbReference type="NCBI Taxonomy" id="34504"/>
    <lineage>
        <taxon>Eukaryota</taxon>
        <taxon>Metazoa</taxon>
        <taxon>Spiralia</taxon>
        <taxon>Lophotrochozoa</taxon>
        <taxon>Platyhelminthes</taxon>
        <taxon>Trematoda</taxon>
        <taxon>Digenea</taxon>
        <taxon>Plagiorchiida</taxon>
        <taxon>Troglotremata</taxon>
        <taxon>Troglotrematidae</taxon>
        <taxon>Paragonimus</taxon>
    </lineage>
</organism>
<reference evidence="2 3" key="1">
    <citation type="submission" date="2019-07" db="EMBL/GenBank/DDBJ databases">
        <title>Annotation for the trematode Paragonimus westermani.</title>
        <authorList>
            <person name="Choi Y.-J."/>
        </authorList>
    </citation>
    <scope>NUCLEOTIDE SEQUENCE [LARGE SCALE GENOMIC DNA]</scope>
    <source>
        <strain evidence="2">180907_Pwestermani</strain>
    </source>
</reference>
<evidence type="ECO:0000313" key="3">
    <source>
        <dbReference type="Proteomes" id="UP000699462"/>
    </source>
</evidence>
<proteinExistence type="predicted"/>
<feature type="transmembrane region" description="Helical" evidence="1">
    <location>
        <begin position="58"/>
        <end position="78"/>
    </location>
</feature>
<accession>A0A8T0D7F4</accession>
<protein>
    <submittedName>
        <fullName evidence="2">Uncharacterized protein</fullName>
    </submittedName>
</protein>
<comment type="caution">
    <text evidence="2">The sequence shown here is derived from an EMBL/GenBank/DDBJ whole genome shotgun (WGS) entry which is preliminary data.</text>
</comment>
<keyword evidence="1" id="KW-0812">Transmembrane</keyword>
<dbReference type="Proteomes" id="UP000699462">
    <property type="component" value="Unassembled WGS sequence"/>
</dbReference>
<keyword evidence="3" id="KW-1185">Reference proteome</keyword>
<evidence type="ECO:0000256" key="1">
    <source>
        <dbReference type="SAM" id="Phobius"/>
    </source>
</evidence>
<evidence type="ECO:0000313" key="2">
    <source>
        <dbReference type="EMBL" id="KAF8562658.1"/>
    </source>
</evidence>
<sequence length="81" mass="9312">MGHKFLYSQQAEAWNSVNLVDLDTLIIAQPVLGQSLPVSPKQRISSAPFPPHFHRALFFHPIHFCYYSSSVALVYLCFRYN</sequence>
<dbReference type="AlphaFoldDB" id="A0A8T0D7F4"/>
<keyword evidence="1" id="KW-1133">Transmembrane helix</keyword>